<dbReference type="EMBL" id="BMAV01002729">
    <property type="protein sequence ID" value="GFY41874.1"/>
    <property type="molecule type" value="Genomic_DNA"/>
</dbReference>
<sequence length="112" mass="12956">MDHSATYAQIGLLEKMRQDDQFHRKSSSVTKLSGSMPFFFVDDGGRHVSVNGDRYRAINYRLFFRLEYMDLDGMGFNRTVPQATRHGTIDLLKNKFDDVLSQEMDQSFGPPR</sequence>
<dbReference type="Proteomes" id="UP000886998">
    <property type="component" value="Unassembled WGS sequence"/>
</dbReference>
<name>A0A8X6WV27_9ARAC</name>
<dbReference type="AlphaFoldDB" id="A0A8X6WV27"/>
<dbReference type="OrthoDB" id="6620868at2759"/>
<reference evidence="1" key="1">
    <citation type="submission" date="2020-08" db="EMBL/GenBank/DDBJ databases">
        <title>Multicomponent nature underlies the extraordinary mechanical properties of spider dragline silk.</title>
        <authorList>
            <person name="Kono N."/>
            <person name="Nakamura H."/>
            <person name="Mori M."/>
            <person name="Yoshida Y."/>
            <person name="Ohtoshi R."/>
            <person name="Malay A.D."/>
            <person name="Moran D.A.P."/>
            <person name="Tomita M."/>
            <person name="Numata K."/>
            <person name="Arakawa K."/>
        </authorList>
    </citation>
    <scope>NUCLEOTIDE SEQUENCE</scope>
</reference>
<evidence type="ECO:0000313" key="1">
    <source>
        <dbReference type="EMBL" id="GFY41874.1"/>
    </source>
</evidence>
<comment type="caution">
    <text evidence="1">The sequence shown here is derived from an EMBL/GenBank/DDBJ whole genome shotgun (WGS) entry which is preliminary data.</text>
</comment>
<gene>
    <name evidence="1" type="ORF">TNIN_194471</name>
</gene>
<accession>A0A8X6WV27</accession>
<proteinExistence type="predicted"/>
<protein>
    <submittedName>
        <fullName evidence="1">Uncharacterized protein</fullName>
    </submittedName>
</protein>
<keyword evidence="2" id="KW-1185">Reference proteome</keyword>
<evidence type="ECO:0000313" key="2">
    <source>
        <dbReference type="Proteomes" id="UP000886998"/>
    </source>
</evidence>
<organism evidence="1 2">
    <name type="scientific">Trichonephila inaurata madagascariensis</name>
    <dbReference type="NCBI Taxonomy" id="2747483"/>
    <lineage>
        <taxon>Eukaryota</taxon>
        <taxon>Metazoa</taxon>
        <taxon>Ecdysozoa</taxon>
        <taxon>Arthropoda</taxon>
        <taxon>Chelicerata</taxon>
        <taxon>Arachnida</taxon>
        <taxon>Araneae</taxon>
        <taxon>Araneomorphae</taxon>
        <taxon>Entelegynae</taxon>
        <taxon>Araneoidea</taxon>
        <taxon>Nephilidae</taxon>
        <taxon>Trichonephila</taxon>
        <taxon>Trichonephila inaurata</taxon>
    </lineage>
</organism>